<keyword evidence="2" id="KW-0547">Nucleotide-binding</keyword>
<evidence type="ECO:0000259" key="6">
    <source>
        <dbReference type="Pfam" id="PF08245"/>
    </source>
</evidence>
<feature type="transmembrane region" description="Helical" evidence="4">
    <location>
        <begin position="106"/>
        <end position="125"/>
    </location>
</feature>
<proteinExistence type="predicted"/>
<evidence type="ECO:0000256" key="2">
    <source>
        <dbReference type="ARBA" id="ARBA00022741"/>
    </source>
</evidence>
<dbReference type="SUPFAM" id="SSF53244">
    <property type="entry name" value="MurD-like peptide ligases, peptide-binding domain"/>
    <property type="match status" value="1"/>
</dbReference>
<dbReference type="Gene3D" id="3.90.190.20">
    <property type="entry name" value="Mur ligase, C-terminal domain"/>
    <property type="match status" value="1"/>
</dbReference>
<dbReference type="Pfam" id="PF08245">
    <property type="entry name" value="Mur_ligase_M"/>
    <property type="match status" value="1"/>
</dbReference>
<dbReference type="InterPro" id="IPR004101">
    <property type="entry name" value="Mur_ligase_C"/>
</dbReference>
<dbReference type="RefSeq" id="WP_304601763.1">
    <property type="nucleotide sequence ID" value="NZ_JAUQYO010000001.1"/>
</dbReference>
<feature type="domain" description="Mur ligase C-terminal" evidence="5">
    <location>
        <begin position="381"/>
        <end position="501"/>
    </location>
</feature>
<dbReference type="Proteomes" id="UP001232536">
    <property type="component" value="Unassembled WGS sequence"/>
</dbReference>
<evidence type="ECO:0000256" key="4">
    <source>
        <dbReference type="SAM" id="Phobius"/>
    </source>
</evidence>
<keyword evidence="4" id="KW-0812">Transmembrane</keyword>
<reference evidence="7 8" key="1">
    <citation type="submission" date="2023-07" db="EMBL/GenBank/DDBJ databases">
        <title>Description of novel actinomycetes strains, isolated from tidal flat sediment.</title>
        <authorList>
            <person name="Lu C."/>
        </authorList>
    </citation>
    <scope>NUCLEOTIDE SEQUENCE [LARGE SCALE GENOMIC DNA]</scope>
    <source>
        <strain evidence="7 8">SYSU T00b441</strain>
    </source>
</reference>
<feature type="transmembrane region" description="Helical" evidence="4">
    <location>
        <begin position="42"/>
        <end position="63"/>
    </location>
</feature>
<gene>
    <name evidence="7" type="ORF">Q6348_13315</name>
</gene>
<evidence type="ECO:0000313" key="7">
    <source>
        <dbReference type="EMBL" id="MDO8108175.1"/>
    </source>
</evidence>
<dbReference type="PANTHER" id="PTHR43024:SF1">
    <property type="entry name" value="UDP-N-ACETYLMURAMOYL-TRIPEPTIDE--D-ALANYL-D-ALANINE LIGASE"/>
    <property type="match status" value="1"/>
</dbReference>
<keyword evidence="3" id="KW-0067">ATP-binding</keyword>
<dbReference type="InterPro" id="IPR013221">
    <property type="entry name" value="Mur_ligase_cen"/>
</dbReference>
<accession>A0ABT9DC53</accession>
<sequence length="511" mass="52914">MIDVVGLVLVAALTALGGLRWLRVSQREHYLPGRATRIAQIWFTRSGVDAAGAGLAALLALVALAPLGGAWAAGLAGAVLGALVPLRLSVRGRTSRLAWTGRMRRLAIGWFLVVVVLGGLLAWLVRPAGAALVAVTVPLTVDLAAWLAGMVEKRMSASFVSRAQQRLARVRPAVVAITGSYGKTSTKGYVAHLLATSRAVVASPASFNNRLGLSRAVNDGLVDGTEVFVAEMGTYGPGEIRELCGLFPPDVAAITTIGEAHLERMGSREVILQAKSEITERARSVVLPVDEPGLAALAERCRAEGKRVVTCSVTGLEADVVVDLAAGTATLPGPDGRVTLDLGDGVAHGVNLAVALGIAVVLDVDPAGLRGRLTGLPRAAHRAEVQRTAAGLVVVDDTYNANPVGARAALEEAAALVGEGSRLVLVTPGMVELGSVQAVRNTTLGRQAAELGAHVVVVGRTNRTALVAGVEQAGGSHDTVDRRDQAIDVATRVAGPEGVILYENDLPDHYP</sequence>
<keyword evidence="4" id="KW-0472">Membrane</keyword>
<dbReference type="InterPro" id="IPR036615">
    <property type="entry name" value="Mur_ligase_C_dom_sf"/>
</dbReference>
<protein>
    <submittedName>
        <fullName evidence="7">Mur ligase family protein</fullName>
    </submittedName>
</protein>
<evidence type="ECO:0000313" key="8">
    <source>
        <dbReference type="Proteomes" id="UP001232536"/>
    </source>
</evidence>
<dbReference type="GO" id="GO:0016874">
    <property type="term" value="F:ligase activity"/>
    <property type="evidence" value="ECO:0007669"/>
    <property type="project" value="UniProtKB-KW"/>
</dbReference>
<evidence type="ECO:0000256" key="1">
    <source>
        <dbReference type="ARBA" id="ARBA00022598"/>
    </source>
</evidence>
<feature type="transmembrane region" description="Helical" evidence="4">
    <location>
        <begin position="69"/>
        <end position="86"/>
    </location>
</feature>
<keyword evidence="4" id="KW-1133">Transmembrane helix</keyword>
<dbReference type="InterPro" id="IPR036565">
    <property type="entry name" value="Mur-like_cat_sf"/>
</dbReference>
<keyword evidence="1 7" id="KW-0436">Ligase</keyword>
<dbReference type="PANTHER" id="PTHR43024">
    <property type="entry name" value="UDP-N-ACETYLMURAMOYL-TRIPEPTIDE--D-ALANYL-D-ALANINE LIGASE"/>
    <property type="match status" value="1"/>
</dbReference>
<feature type="domain" description="Mur ligase central" evidence="6">
    <location>
        <begin position="177"/>
        <end position="317"/>
    </location>
</feature>
<dbReference type="Gene3D" id="3.40.1190.10">
    <property type="entry name" value="Mur-like, catalytic domain"/>
    <property type="match status" value="1"/>
</dbReference>
<evidence type="ECO:0000256" key="3">
    <source>
        <dbReference type="ARBA" id="ARBA00022840"/>
    </source>
</evidence>
<organism evidence="7 8">
    <name type="scientific">Actinotalea lenta</name>
    <dbReference type="NCBI Taxonomy" id="3064654"/>
    <lineage>
        <taxon>Bacteria</taxon>
        <taxon>Bacillati</taxon>
        <taxon>Actinomycetota</taxon>
        <taxon>Actinomycetes</taxon>
        <taxon>Micrococcales</taxon>
        <taxon>Cellulomonadaceae</taxon>
        <taxon>Actinotalea</taxon>
    </lineage>
</organism>
<keyword evidence="8" id="KW-1185">Reference proteome</keyword>
<feature type="transmembrane region" description="Helical" evidence="4">
    <location>
        <begin position="6"/>
        <end position="22"/>
    </location>
</feature>
<dbReference type="SUPFAM" id="SSF53623">
    <property type="entry name" value="MurD-like peptide ligases, catalytic domain"/>
    <property type="match status" value="1"/>
</dbReference>
<name>A0ABT9DC53_9CELL</name>
<evidence type="ECO:0000259" key="5">
    <source>
        <dbReference type="Pfam" id="PF02875"/>
    </source>
</evidence>
<dbReference type="EMBL" id="JAUQYP010000001">
    <property type="protein sequence ID" value="MDO8108175.1"/>
    <property type="molecule type" value="Genomic_DNA"/>
</dbReference>
<comment type="caution">
    <text evidence="7">The sequence shown here is derived from an EMBL/GenBank/DDBJ whole genome shotgun (WGS) entry which is preliminary data.</text>
</comment>
<dbReference type="Pfam" id="PF02875">
    <property type="entry name" value="Mur_ligase_C"/>
    <property type="match status" value="1"/>
</dbReference>
<dbReference type="InterPro" id="IPR051046">
    <property type="entry name" value="MurCDEF_CellWall_CoF430Synth"/>
</dbReference>